<dbReference type="EMBL" id="CP080544">
    <property type="protein sequence ID" value="QYR52228.1"/>
    <property type="molecule type" value="Genomic_DNA"/>
</dbReference>
<dbReference type="RefSeq" id="WP_220379015.1">
    <property type="nucleotide sequence ID" value="NZ_CP080544.1"/>
</dbReference>
<evidence type="ECO:0000313" key="2">
    <source>
        <dbReference type="Proteomes" id="UP000824755"/>
    </source>
</evidence>
<reference evidence="1 2" key="1">
    <citation type="submission" date="2021-08" db="EMBL/GenBank/DDBJ databases">
        <title>Lysobacter sp. strain CJ11 Genome sequencing and assembly.</title>
        <authorList>
            <person name="Kim I."/>
        </authorList>
    </citation>
    <scope>NUCLEOTIDE SEQUENCE [LARGE SCALE GENOMIC DNA]</scope>
    <source>
        <strain evidence="1 2">CJ11</strain>
    </source>
</reference>
<protein>
    <submittedName>
        <fullName evidence="1">Uncharacterized protein</fullName>
    </submittedName>
</protein>
<gene>
    <name evidence="1" type="ORF">H8L67_06300</name>
</gene>
<organism evidence="1 2">
    <name type="scientific">Lysobacter soyae</name>
    <dbReference type="NCBI Taxonomy" id="2764185"/>
    <lineage>
        <taxon>Bacteria</taxon>
        <taxon>Pseudomonadati</taxon>
        <taxon>Pseudomonadota</taxon>
        <taxon>Gammaproteobacteria</taxon>
        <taxon>Lysobacterales</taxon>
        <taxon>Lysobacteraceae</taxon>
        <taxon>Lysobacter</taxon>
    </lineage>
</organism>
<accession>A0ABX8WLB4</accession>
<keyword evidence="2" id="KW-1185">Reference proteome</keyword>
<name>A0ABX8WLB4_9GAMM</name>
<sequence>MRNRRSNHRQSTLRATLDAADALESEIRAARTALQSADFGTTDAEDALDTAMRDLLNRRLWLQSHAATASTETLESRLAEMQDAILRMRQFSAR</sequence>
<proteinExistence type="predicted"/>
<evidence type="ECO:0000313" key="1">
    <source>
        <dbReference type="EMBL" id="QYR52228.1"/>
    </source>
</evidence>
<dbReference type="Proteomes" id="UP000824755">
    <property type="component" value="Chromosome"/>
</dbReference>